<dbReference type="Pfam" id="PF00083">
    <property type="entry name" value="Sugar_tr"/>
    <property type="match status" value="1"/>
</dbReference>
<comment type="caution">
    <text evidence="7">The sequence shown here is derived from an EMBL/GenBank/DDBJ whole genome shotgun (WGS) entry which is preliminary data.</text>
</comment>
<dbReference type="InterPro" id="IPR036259">
    <property type="entry name" value="MFS_trans_sf"/>
</dbReference>
<reference evidence="7 8" key="1">
    <citation type="journal article" date="2023" name="Arcadia Sci">
        <title>De novo assembly of a long-read Amblyomma americanum tick genome.</title>
        <authorList>
            <person name="Chou S."/>
            <person name="Poskanzer K.E."/>
            <person name="Rollins M."/>
            <person name="Thuy-Boun P.S."/>
        </authorList>
    </citation>
    <scope>NUCLEOTIDE SEQUENCE [LARGE SCALE GENOMIC DNA]</scope>
    <source>
        <strain evidence="7">F_SG_1</strain>
        <tissue evidence="7">Salivary glands</tissue>
    </source>
</reference>
<dbReference type="PROSITE" id="PS50850">
    <property type="entry name" value="MFS"/>
    <property type="match status" value="1"/>
</dbReference>
<feature type="transmembrane region" description="Helical" evidence="5">
    <location>
        <begin position="374"/>
        <end position="394"/>
    </location>
</feature>
<feature type="transmembrane region" description="Helical" evidence="5">
    <location>
        <begin position="258"/>
        <end position="274"/>
    </location>
</feature>
<dbReference type="GO" id="GO:0022857">
    <property type="term" value="F:transmembrane transporter activity"/>
    <property type="evidence" value="ECO:0007669"/>
    <property type="project" value="InterPro"/>
</dbReference>
<accession>A0AAQ4EEV6</accession>
<dbReference type="Gene3D" id="1.20.1250.20">
    <property type="entry name" value="MFS general substrate transporter like domains"/>
    <property type="match status" value="1"/>
</dbReference>
<feature type="transmembrane region" description="Helical" evidence="5">
    <location>
        <begin position="167"/>
        <end position="186"/>
    </location>
</feature>
<feature type="transmembrane region" description="Helical" evidence="5">
    <location>
        <begin position="400"/>
        <end position="420"/>
    </location>
</feature>
<feature type="transmembrane region" description="Helical" evidence="5">
    <location>
        <begin position="228"/>
        <end position="246"/>
    </location>
</feature>
<evidence type="ECO:0000256" key="1">
    <source>
        <dbReference type="ARBA" id="ARBA00004141"/>
    </source>
</evidence>
<evidence type="ECO:0000256" key="3">
    <source>
        <dbReference type="ARBA" id="ARBA00022989"/>
    </source>
</evidence>
<evidence type="ECO:0000256" key="2">
    <source>
        <dbReference type="ARBA" id="ARBA00022692"/>
    </source>
</evidence>
<dbReference type="PANTHER" id="PTHR24064">
    <property type="entry name" value="SOLUTE CARRIER FAMILY 22 MEMBER"/>
    <property type="match status" value="1"/>
</dbReference>
<dbReference type="SUPFAM" id="SSF103473">
    <property type="entry name" value="MFS general substrate transporter"/>
    <property type="match status" value="1"/>
</dbReference>
<feature type="transmembrane region" description="Helical" evidence="5">
    <location>
        <begin position="141"/>
        <end position="161"/>
    </location>
</feature>
<evidence type="ECO:0000313" key="7">
    <source>
        <dbReference type="EMBL" id="KAK8773162.1"/>
    </source>
</evidence>
<feature type="transmembrane region" description="Helical" evidence="5">
    <location>
        <begin position="343"/>
        <end position="362"/>
    </location>
</feature>
<keyword evidence="8" id="KW-1185">Reference proteome</keyword>
<dbReference type="Proteomes" id="UP001321473">
    <property type="component" value="Unassembled WGS sequence"/>
</dbReference>
<evidence type="ECO:0000256" key="5">
    <source>
        <dbReference type="SAM" id="Phobius"/>
    </source>
</evidence>
<feature type="transmembrane region" description="Helical" evidence="5">
    <location>
        <begin position="35"/>
        <end position="56"/>
    </location>
</feature>
<dbReference type="InterPro" id="IPR020846">
    <property type="entry name" value="MFS_dom"/>
</dbReference>
<dbReference type="GO" id="GO:0016020">
    <property type="term" value="C:membrane"/>
    <property type="evidence" value="ECO:0007669"/>
    <property type="project" value="UniProtKB-SubCell"/>
</dbReference>
<keyword evidence="2 5" id="KW-0812">Transmembrane</keyword>
<keyword evidence="3 5" id="KW-1133">Transmembrane helix</keyword>
<evidence type="ECO:0000259" key="6">
    <source>
        <dbReference type="PROSITE" id="PS50850"/>
    </source>
</evidence>
<feature type="transmembrane region" description="Helical" evidence="5">
    <location>
        <begin position="487"/>
        <end position="507"/>
    </location>
</feature>
<proteinExistence type="predicted"/>
<keyword evidence="4 5" id="KW-0472">Membrane</keyword>
<feature type="transmembrane region" description="Helical" evidence="5">
    <location>
        <begin position="427"/>
        <end position="448"/>
    </location>
</feature>
<organism evidence="7 8">
    <name type="scientific">Amblyomma americanum</name>
    <name type="common">Lone star tick</name>
    <dbReference type="NCBI Taxonomy" id="6943"/>
    <lineage>
        <taxon>Eukaryota</taxon>
        <taxon>Metazoa</taxon>
        <taxon>Ecdysozoa</taxon>
        <taxon>Arthropoda</taxon>
        <taxon>Chelicerata</taxon>
        <taxon>Arachnida</taxon>
        <taxon>Acari</taxon>
        <taxon>Parasitiformes</taxon>
        <taxon>Ixodida</taxon>
        <taxon>Ixodoidea</taxon>
        <taxon>Ixodidae</taxon>
        <taxon>Amblyomminae</taxon>
        <taxon>Amblyomma</taxon>
    </lineage>
</organism>
<evidence type="ECO:0000313" key="8">
    <source>
        <dbReference type="Proteomes" id="UP001321473"/>
    </source>
</evidence>
<feature type="domain" description="Major facilitator superfamily (MFS) profile" evidence="6">
    <location>
        <begin position="35"/>
        <end position="512"/>
    </location>
</feature>
<feature type="transmembrane region" description="Helical" evidence="5">
    <location>
        <begin position="460"/>
        <end position="480"/>
    </location>
</feature>
<gene>
    <name evidence="7" type="ORF">V5799_012305</name>
</gene>
<dbReference type="EMBL" id="JARKHS020017284">
    <property type="protein sequence ID" value="KAK8773162.1"/>
    <property type="molecule type" value="Genomic_DNA"/>
</dbReference>
<dbReference type="AlphaFoldDB" id="A0AAQ4EEV6"/>
<dbReference type="InterPro" id="IPR005828">
    <property type="entry name" value="MFS_sugar_transport-like"/>
</dbReference>
<name>A0AAQ4EEV6_AMBAM</name>
<evidence type="ECO:0000256" key="4">
    <source>
        <dbReference type="ARBA" id="ARBA00023136"/>
    </source>
</evidence>
<comment type="subcellular location">
    <subcellularLocation>
        <location evidence="1">Membrane</location>
        <topology evidence="1">Multi-pass membrane protein</topology>
    </subcellularLocation>
</comment>
<protein>
    <recommendedName>
        <fullName evidence="6">Major facilitator superfamily (MFS) profile domain-containing protein</fullName>
    </recommendedName>
</protein>
<sequence>MHLLSTSRLESKDLLTSESFDCRDAFGHGFYQSRLMLICAIAAFVASSHSFVFSLISGDVEFWCKQPWQFKFSLNDSTDAVVPSPANRTSDPCRIYDEHSNGQNSSTGVPCQQWEYDNDWAKTTVVSEWNLVCQRQPLTSLMTMIQTTGAAVFALVAGLTADYAGRAPVLVLSLAILFVSAVGSCLSRNYAEHATAKFFTSGSSTVAMEMTGVVLFEVSTHDHRPLRIVVAGVVGLVLGDLWYVAMIPVKLDWEVKQVIFILPGVLLLPAAFLVDESPRWLIANSRHKAVEAAMLTAAKTNHFPLPSTACLVEKLNRCAKKNALRRRAIIQELFGDFPIRLRTLTMCGCSFTCTFATYVAFFSAPSLKTPWRPFLSFIANVSGYAVMHLFIMKFSMLTVIMAWFVVLFGLQCLLSVTVVNPSAINELLILLDVGFYYTGGFVFFVYVLELFPTAVRTSAAGLTFAFGRVGAICASSALVLKSIGREDVAFATAACLVFASLVALRGLPPDTAVECARGTAGSVESKMSIKHMKNTLGSRLRCPGKARRDRP</sequence>